<dbReference type="GO" id="GO:0006325">
    <property type="term" value="P:chromatin organization"/>
    <property type="evidence" value="ECO:0007669"/>
    <property type="project" value="UniProtKB-KW"/>
</dbReference>
<dbReference type="Gene3D" id="3.30.160.60">
    <property type="entry name" value="Classic Zinc Finger"/>
    <property type="match status" value="1"/>
</dbReference>
<dbReference type="InterPro" id="IPR036236">
    <property type="entry name" value="Znf_C2H2_sf"/>
</dbReference>
<dbReference type="GO" id="GO:0006357">
    <property type="term" value="P:regulation of transcription by RNA polymerase II"/>
    <property type="evidence" value="ECO:0007669"/>
    <property type="project" value="TreeGrafter"/>
</dbReference>
<protein>
    <recommendedName>
        <fullName evidence="4">C2H2-type domain-containing protein</fullName>
    </recommendedName>
</protein>
<dbReference type="GO" id="GO:0008270">
    <property type="term" value="F:zinc ion binding"/>
    <property type="evidence" value="ECO:0007669"/>
    <property type="project" value="UniProtKB-KW"/>
</dbReference>
<sequence length="171" mass="19549">MAESAYPCKWASCTTICASDQALYEHLLQEHAPLWQGLAFGHRLACQWTGCETEPPRQWLQAHLISHTDYRPFVCNVSPICTKNFKTANALGNHLKNMNYHRSPTIQSMPSCEWKGCIETLPDPPALLEHISKFHSSNDARDICLWTECAHRSALKWKLDCTRPDSYCCNR</sequence>
<name>A0A165KRA5_EXIGL</name>
<dbReference type="Proteomes" id="UP000077266">
    <property type="component" value="Unassembled WGS sequence"/>
</dbReference>
<dbReference type="InterPro" id="IPR052130">
    <property type="entry name" value="AEBP2/jing_C2H2-ZnF"/>
</dbReference>
<keyword evidence="3" id="KW-0862">Zinc</keyword>
<proteinExistence type="inferred from homology"/>
<evidence type="ECO:0000313" key="5">
    <source>
        <dbReference type="EMBL" id="KZV96735.1"/>
    </source>
</evidence>
<evidence type="ECO:0000256" key="3">
    <source>
        <dbReference type="PROSITE-ProRule" id="PRU00042"/>
    </source>
</evidence>
<gene>
    <name evidence="5" type="ORF">EXIGLDRAFT_408557</name>
</gene>
<evidence type="ECO:0000256" key="2">
    <source>
        <dbReference type="ARBA" id="ARBA00037930"/>
    </source>
</evidence>
<dbReference type="PROSITE" id="PS50157">
    <property type="entry name" value="ZINC_FINGER_C2H2_2"/>
    <property type="match status" value="1"/>
</dbReference>
<dbReference type="SMART" id="SM00355">
    <property type="entry name" value="ZnF_C2H2"/>
    <property type="match status" value="4"/>
</dbReference>
<accession>A0A165KRA5</accession>
<dbReference type="SUPFAM" id="SSF57667">
    <property type="entry name" value="beta-beta-alpha zinc fingers"/>
    <property type="match status" value="1"/>
</dbReference>
<evidence type="ECO:0000256" key="1">
    <source>
        <dbReference type="ARBA" id="ARBA00022853"/>
    </source>
</evidence>
<keyword evidence="3" id="KW-0479">Metal-binding</keyword>
<dbReference type="PANTHER" id="PTHR46541">
    <property type="entry name" value="ZINC FINGER PROTEIN AEBP2"/>
    <property type="match status" value="1"/>
</dbReference>
<keyword evidence="6" id="KW-1185">Reference proteome</keyword>
<dbReference type="PANTHER" id="PTHR46541:SF1">
    <property type="entry name" value="ZINC FINGER PROTEIN AEBP2"/>
    <property type="match status" value="1"/>
</dbReference>
<evidence type="ECO:0000313" key="6">
    <source>
        <dbReference type="Proteomes" id="UP000077266"/>
    </source>
</evidence>
<dbReference type="GO" id="GO:0035098">
    <property type="term" value="C:ESC/E(Z) complex"/>
    <property type="evidence" value="ECO:0007669"/>
    <property type="project" value="TreeGrafter"/>
</dbReference>
<keyword evidence="1" id="KW-0156">Chromatin regulator</keyword>
<dbReference type="InterPro" id="IPR013087">
    <property type="entry name" value="Znf_C2H2_type"/>
</dbReference>
<organism evidence="5 6">
    <name type="scientific">Exidia glandulosa HHB12029</name>
    <dbReference type="NCBI Taxonomy" id="1314781"/>
    <lineage>
        <taxon>Eukaryota</taxon>
        <taxon>Fungi</taxon>
        <taxon>Dikarya</taxon>
        <taxon>Basidiomycota</taxon>
        <taxon>Agaricomycotina</taxon>
        <taxon>Agaricomycetes</taxon>
        <taxon>Auriculariales</taxon>
        <taxon>Exidiaceae</taxon>
        <taxon>Exidia</taxon>
    </lineage>
</organism>
<dbReference type="AlphaFoldDB" id="A0A165KRA5"/>
<reference evidence="5 6" key="1">
    <citation type="journal article" date="2016" name="Mol. Biol. Evol.">
        <title>Comparative Genomics of Early-Diverging Mushroom-Forming Fungi Provides Insights into the Origins of Lignocellulose Decay Capabilities.</title>
        <authorList>
            <person name="Nagy L.G."/>
            <person name="Riley R."/>
            <person name="Tritt A."/>
            <person name="Adam C."/>
            <person name="Daum C."/>
            <person name="Floudas D."/>
            <person name="Sun H."/>
            <person name="Yadav J.S."/>
            <person name="Pangilinan J."/>
            <person name="Larsson K.H."/>
            <person name="Matsuura K."/>
            <person name="Barry K."/>
            <person name="Labutti K."/>
            <person name="Kuo R."/>
            <person name="Ohm R.A."/>
            <person name="Bhattacharya S.S."/>
            <person name="Shirouzu T."/>
            <person name="Yoshinaga Y."/>
            <person name="Martin F.M."/>
            <person name="Grigoriev I.V."/>
            <person name="Hibbett D.S."/>
        </authorList>
    </citation>
    <scope>NUCLEOTIDE SEQUENCE [LARGE SCALE GENOMIC DNA]</scope>
    <source>
        <strain evidence="5 6">HHB12029</strain>
    </source>
</reference>
<comment type="similarity">
    <text evidence="2">Belongs to the AEBP2/jing C2H2-type zinc-finger family.</text>
</comment>
<feature type="domain" description="C2H2-type" evidence="4">
    <location>
        <begin position="73"/>
        <end position="104"/>
    </location>
</feature>
<dbReference type="EMBL" id="KV425939">
    <property type="protein sequence ID" value="KZV96735.1"/>
    <property type="molecule type" value="Genomic_DNA"/>
</dbReference>
<dbReference type="OrthoDB" id="427030at2759"/>
<dbReference type="InParanoid" id="A0A165KRA5"/>
<evidence type="ECO:0000259" key="4">
    <source>
        <dbReference type="PROSITE" id="PS50157"/>
    </source>
</evidence>
<keyword evidence="3" id="KW-0863">Zinc-finger</keyword>